<keyword evidence="1 3" id="KW-0378">Hydrolase</keyword>
<dbReference type="RefSeq" id="WP_379865155.1">
    <property type="nucleotide sequence ID" value="NZ_JBHTBW010000033.1"/>
</dbReference>
<accession>A0ABW2RLX0</accession>
<dbReference type="Gene3D" id="3.40.50.1820">
    <property type="entry name" value="alpha/beta hydrolase"/>
    <property type="match status" value="1"/>
</dbReference>
<sequence>MQKWMVLLMMTVVVLANPFFAQPWRMEGDSYATERTDAGEIRDMMIKVNGIQLHVVDYGGQGEPVVLIHGLTANARYWDAVAERMRDKYHVIALDIRGRGDSAKPATGYYDVWQYAEDIKGMLDHFNIGRAIVMGHSMGAHTAVAFANKYPDRLSRVVLVDGGVGFSEEQSEKINRALQPSLARIGKTYPDFDTYLRLHQQGPYYKQSWNRYVNQYYWHDVRINEDGSVTPKVAKQAVFPEQSRPIDLDALNYKIKVPVLLLQTPDGFILDETSKDTVPVVEPQKGKYLIRLLPQGSRYVEIEGANHYTIVLTKYEEVVKEVKRFLSATAPHGKD</sequence>
<dbReference type="SUPFAM" id="SSF53474">
    <property type="entry name" value="alpha/beta-Hydrolases"/>
    <property type="match status" value="1"/>
</dbReference>
<dbReference type="InterPro" id="IPR050266">
    <property type="entry name" value="AB_hydrolase_sf"/>
</dbReference>
<organism evidence="3 4">
    <name type="scientific">Laceyella putida</name>
    <dbReference type="NCBI Taxonomy" id="110101"/>
    <lineage>
        <taxon>Bacteria</taxon>
        <taxon>Bacillati</taxon>
        <taxon>Bacillota</taxon>
        <taxon>Bacilli</taxon>
        <taxon>Bacillales</taxon>
        <taxon>Thermoactinomycetaceae</taxon>
        <taxon>Laceyella</taxon>
    </lineage>
</organism>
<proteinExistence type="predicted"/>
<dbReference type="PRINTS" id="PR00111">
    <property type="entry name" value="ABHYDROLASE"/>
</dbReference>
<dbReference type="Proteomes" id="UP001596500">
    <property type="component" value="Unassembled WGS sequence"/>
</dbReference>
<dbReference type="InterPro" id="IPR029058">
    <property type="entry name" value="AB_hydrolase_fold"/>
</dbReference>
<protein>
    <submittedName>
        <fullName evidence="3">Alpha/beta fold hydrolase</fullName>
    </submittedName>
</protein>
<dbReference type="InterPro" id="IPR000073">
    <property type="entry name" value="AB_hydrolase_1"/>
</dbReference>
<reference evidence="4" key="1">
    <citation type="journal article" date="2019" name="Int. J. Syst. Evol. Microbiol.">
        <title>The Global Catalogue of Microorganisms (GCM) 10K type strain sequencing project: providing services to taxonomists for standard genome sequencing and annotation.</title>
        <authorList>
            <consortium name="The Broad Institute Genomics Platform"/>
            <consortium name="The Broad Institute Genome Sequencing Center for Infectious Disease"/>
            <person name="Wu L."/>
            <person name="Ma J."/>
        </authorList>
    </citation>
    <scope>NUCLEOTIDE SEQUENCE [LARGE SCALE GENOMIC DNA]</scope>
    <source>
        <strain evidence="4">CGMCC 1.12942</strain>
    </source>
</reference>
<comment type="caution">
    <text evidence="3">The sequence shown here is derived from an EMBL/GenBank/DDBJ whole genome shotgun (WGS) entry which is preliminary data.</text>
</comment>
<keyword evidence="4" id="KW-1185">Reference proteome</keyword>
<evidence type="ECO:0000256" key="1">
    <source>
        <dbReference type="ARBA" id="ARBA00022801"/>
    </source>
</evidence>
<dbReference type="EMBL" id="JBHTBW010000033">
    <property type="protein sequence ID" value="MFC7441741.1"/>
    <property type="molecule type" value="Genomic_DNA"/>
</dbReference>
<name>A0ABW2RLX0_9BACL</name>
<evidence type="ECO:0000313" key="3">
    <source>
        <dbReference type="EMBL" id="MFC7441741.1"/>
    </source>
</evidence>
<feature type="domain" description="AB hydrolase-1" evidence="2">
    <location>
        <begin position="64"/>
        <end position="308"/>
    </location>
</feature>
<dbReference type="GO" id="GO:0016787">
    <property type="term" value="F:hydrolase activity"/>
    <property type="evidence" value="ECO:0007669"/>
    <property type="project" value="UniProtKB-KW"/>
</dbReference>
<evidence type="ECO:0000259" key="2">
    <source>
        <dbReference type="Pfam" id="PF00561"/>
    </source>
</evidence>
<gene>
    <name evidence="3" type="ORF">ACFQNG_11520</name>
</gene>
<dbReference type="PANTHER" id="PTHR43798:SF31">
    <property type="entry name" value="AB HYDROLASE SUPERFAMILY PROTEIN YCLE"/>
    <property type="match status" value="1"/>
</dbReference>
<dbReference type="Pfam" id="PF00561">
    <property type="entry name" value="Abhydrolase_1"/>
    <property type="match status" value="1"/>
</dbReference>
<evidence type="ECO:0000313" key="4">
    <source>
        <dbReference type="Proteomes" id="UP001596500"/>
    </source>
</evidence>
<dbReference type="PANTHER" id="PTHR43798">
    <property type="entry name" value="MONOACYLGLYCEROL LIPASE"/>
    <property type="match status" value="1"/>
</dbReference>